<evidence type="ECO:0008006" key="4">
    <source>
        <dbReference type="Google" id="ProtNLM"/>
    </source>
</evidence>
<gene>
    <name evidence="2" type="ORF">N8I86_25600</name>
</gene>
<keyword evidence="1" id="KW-1133">Transmembrane helix</keyword>
<feature type="transmembrane region" description="Helical" evidence="1">
    <location>
        <begin position="52"/>
        <end position="69"/>
    </location>
</feature>
<keyword evidence="1" id="KW-0812">Transmembrane</keyword>
<protein>
    <recommendedName>
        <fullName evidence="4">Integral membrane protein</fullName>
    </recommendedName>
</protein>
<dbReference type="Proteomes" id="UP001060733">
    <property type="component" value="Chromosome"/>
</dbReference>
<proteinExistence type="predicted"/>
<dbReference type="RefSeq" id="WP_263278791.1">
    <property type="nucleotide sequence ID" value="NZ_CP106795.1"/>
</dbReference>
<reference evidence="2" key="1">
    <citation type="submission" date="2022-10" db="EMBL/GenBank/DDBJ databases">
        <authorList>
            <person name="Mo P."/>
        </authorList>
    </citation>
    <scope>NUCLEOTIDE SEQUENCE</scope>
    <source>
        <strain evidence="2">HUAS 14-6</strain>
    </source>
</reference>
<evidence type="ECO:0000313" key="2">
    <source>
        <dbReference type="EMBL" id="UXY37810.1"/>
    </source>
</evidence>
<sequence length="83" mass="8886">MRAAFAEEDDAPGASSAALRGGFRSYRQFFGFVGSMVAVVLVAVLTDGRLRVVLLWIIVPLLVVALSFLDFRQARKARSGAGA</sequence>
<dbReference type="EMBL" id="CP106795">
    <property type="protein sequence ID" value="UXY37810.1"/>
    <property type="molecule type" value="Genomic_DNA"/>
</dbReference>
<keyword evidence="1" id="KW-0472">Membrane</keyword>
<name>A0ABY6ETY3_9ACTN</name>
<evidence type="ECO:0000256" key="1">
    <source>
        <dbReference type="SAM" id="Phobius"/>
    </source>
</evidence>
<feature type="transmembrane region" description="Helical" evidence="1">
    <location>
        <begin position="29"/>
        <end position="46"/>
    </location>
</feature>
<keyword evidence="3" id="KW-1185">Reference proteome</keyword>
<organism evidence="2 3">
    <name type="scientific">Streptomyces albidocamelliae</name>
    <dbReference type="NCBI Taxonomy" id="2981135"/>
    <lineage>
        <taxon>Bacteria</taxon>
        <taxon>Bacillati</taxon>
        <taxon>Actinomycetota</taxon>
        <taxon>Actinomycetes</taxon>
        <taxon>Kitasatosporales</taxon>
        <taxon>Streptomycetaceae</taxon>
        <taxon>Streptomyces</taxon>
    </lineage>
</organism>
<accession>A0ABY6ETY3</accession>
<evidence type="ECO:0000313" key="3">
    <source>
        <dbReference type="Proteomes" id="UP001060733"/>
    </source>
</evidence>